<organism evidence="2 3">
    <name type="scientific">Streptomyces natalensis ATCC 27448</name>
    <dbReference type="NCBI Taxonomy" id="1240678"/>
    <lineage>
        <taxon>Bacteria</taxon>
        <taxon>Bacillati</taxon>
        <taxon>Actinomycetota</taxon>
        <taxon>Actinomycetes</taxon>
        <taxon>Kitasatosporales</taxon>
        <taxon>Streptomycetaceae</taxon>
        <taxon>Streptomyces</taxon>
    </lineage>
</organism>
<dbReference type="EMBL" id="JRKI01000037">
    <property type="protein sequence ID" value="KIZ14977.1"/>
    <property type="molecule type" value="Genomic_DNA"/>
</dbReference>
<feature type="compositionally biased region" description="Basic and acidic residues" evidence="1">
    <location>
        <begin position="479"/>
        <end position="489"/>
    </location>
</feature>
<feature type="region of interest" description="Disordered" evidence="1">
    <location>
        <begin position="424"/>
        <end position="643"/>
    </location>
</feature>
<dbReference type="Proteomes" id="UP000032458">
    <property type="component" value="Unassembled WGS sequence"/>
</dbReference>
<sequence>MSGGPVNPAEVPVYTGNLHVLEAKTKALSRGGSKVQTAGSDVHKSFGGLAAFYKAPEAEQLFGVTKPVADTAQDLSDDMHVIAKALGTYAHEIRPLIQRLKQLKKEAADFRDNEAAEDDWSEDGDLVEENLNRRNKIAEVWAAFQKAERDCHAKIVHLVGGKALHAIDASHKDGYGYDAEALKASKTLPWGEAVEESVPAWQVWEHAYDFAKGFIVDGVGGTIDGLYTLFGGHGGDAAGAAWTGLAKLSTAFTITMLPIVGPAYLAAPGDILPSWLRDSRTAVLDTGKAMVAWDQWKTNGSRAAGAVTFNIVTAVFTRGGGAAVEGAGKAGMVAKSLSVVSKVGHYVDPMTYVFKGAGAGLSKVGDVMARLKGVGRVEVPKISEGAFSLPEGAVKLADGTVQLPEGAAIPEGATKLSDGTIKLPKDTVTFPPDTVKDPVSGKYMSGRGDLYNEDGSLFQRAEDAPKDNPAPPAAGADNPRIETPVHQEQRVPASVGGRGEDTIRVGSDISDPGRVGENAGHRDVGSGDNTPRSRAGDHSTPGNHTPSNSLDNNPTVGRSGDNTPTTGGGRDLPGSSATDHGVRDGSMADTHLSGGSGHPEPRGDAVGDVPTSAGDGTGAPQHNSAPRPSFMHEGDNPYGPRGSLTHEQIQEIQVYRANHEPGYREHYYRKDGTRKDLDLYDESGQTPPQLTRLSENAPWIRAKDAPEPPKPHFLDRDYISVGADTVTSPARREILEEAARERHFAVKWDNIVSDWKAETGKAHQIHDTPETAAHWGEARGTYKESHTAMGDATEAFGEKAAEYHYVAENYPDFDKQTLLGPKNGNDQFDQVWKHDDGRIVVVEAKSSADTELGGRTLPNGRKVSQGSREYFFDILKAMEKRGEDDLVDALEKALDEGKLDYVVVKGEKNTGKYTGYQYRRFDISKGTLP</sequence>
<gene>
    <name evidence="2" type="ORF">SNA_29825</name>
</gene>
<dbReference type="RefSeq" id="WP_030068275.1">
    <property type="nucleotide sequence ID" value="NZ_JRKI01000037.1"/>
</dbReference>
<dbReference type="PATRIC" id="fig|1240678.4.peg.6382"/>
<reference evidence="2 3" key="1">
    <citation type="submission" date="2014-09" db="EMBL/GenBank/DDBJ databases">
        <title>Draft genome sequence of Streptomyces natalensis ATCC 27448, producer of the antifungal pimaricin.</title>
        <authorList>
            <person name="Mendes M.V."/>
            <person name="Beites T."/>
            <person name="Pires S."/>
            <person name="Santos C.L."/>
            <person name="Moradas-Ferreira P."/>
        </authorList>
    </citation>
    <scope>NUCLEOTIDE SEQUENCE [LARGE SCALE GENOMIC DNA]</scope>
    <source>
        <strain evidence="2 3">ATCC 27448</strain>
    </source>
</reference>
<accession>A0A0D7CHS8</accession>
<evidence type="ECO:0000313" key="2">
    <source>
        <dbReference type="EMBL" id="KIZ14977.1"/>
    </source>
</evidence>
<comment type="caution">
    <text evidence="2">The sequence shown here is derived from an EMBL/GenBank/DDBJ whole genome shotgun (WGS) entry which is preliminary data.</text>
</comment>
<protein>
    <submittedName>
        <fullName evidence="2">Uncharacterized protein</fullName>
    </submittedName>
</protein>
<feature type="compositionally biased region" description="Polar residues" evidence="1">
    <location>
        <begin position="540"/>
        <end position="565"/>
    </location>
</feature>
<proteinExistence type="predicted"/>
<dbReference type="AlphaFoldDB" id="A0A0D7CHS8"/>
<dbReference type="InterPro" id="IPR049762">
    <property type="entry name" value="PoNe_dom"/>
</dbReference>
<dbReference type="CDD" id="cd20739">
    <property type="entry name" value="PoNe_DUF637"/>
    <property type="match status" value="1"/>
</dbReference>
<keyword evidence="3" id="KW-1185">Reference proteome</keyword>
<evidence type="ECO:0000313" key="3">
    <source>
        <dbReference type="Proteomes" id="UP000032458"/>
    </source>
</evidence>
<evidence type="ECO:0000256" key="1">
    <source>
        <dbReference type="SAM" id="MobiDB-lite"/>
    </source>
</evidence>
<name>A0A0D7CHS8_9ACTN</name>